<dbReference type="Pfam" id="PF13245">
    <property type="entry name" value="AAA_19"/>
    <property type="match status" value="1"/>
</dbReference>
<dbReference type="EC" id="3.6.4.12" evidence="3"/>
<dbReference type="Pfam" id="PF13538">
    <property type="entry name" value="UvrD_C_2"/>
    <property type="match status" value="1"/>
</dbReference>
<dbReference type="InterPro" id="IPR027785">
    <property type="entry name" value="UvrD-like_helicase_C"/>
</dbReference>
<evidence type="ECO:0000259" key="2">
    <source>
        <dbReference type="Pfam" id="PF13538"/>
    </source>
</evidence>
<evidence type="ECO:0000313" key="4">
    <source>
        <dbReference type="Proteomes" id="UP001477947"/>
    </source>
</evidence>
<keyword evidence="3" id="KW-0378">Hydrolase</keyword>
<sequence length="605" mass="69141">MMCLKIIKNDGKELTTGEKSVLNKVKKLYQDYNYIAYLYIQPNIGKLVPDFILIDENKGLAIIEVKDWSTDYIKNINKRTVQLVDRDDDNPVFKTKKYLDIAKGIISTSDDDIEVLEDNLYANTVLVNMSDDDIRNLNVVNCFNQRPIKCLTKNLFDNLKIDDLFSDKKIAINEDEMILLRTILFPETKIKKTVQDINGNVITTSVSALDTEQENFARRLPYGHYMVTGVPGSGKTVILIARALHIAKEHPDWNIQILTYNKSLSAKIGSVLNSIAEEIKDNNFLSDIPIENINAVHFHKLAMNISNVSVPKPTPNDWWDETLPSITLEKSKPIYDAVLIDEYQDFRDSWIKVCINICKKHTYINNSNKEVSGINLFLAGDRLQSIYNSKVHNWSKDFGLNMAGRSKLLKTSYRAGRENIDLALKFLQNDKSLLDEVNKFYKNEEEKSLNFDGVGNASPVEFLEGSYNSIVNTIRDLLKDGYKYNDILLICHTKGLCKAIHDVFPECVKNNMKFVKDASERDLKTKLLTSTYHSSKGLEAKVVVLVDANRFISRSDKDKDILDRKLLYVGMTRASEKLFIHSSSFDENSFAQDIKNIYEENLNFA</sequence>
<feature type="domain" description="UvrD-like helicase C-terminal" evidence="2">
    <location>
        <begin position="530"/>
        <end position="580"/>
    </location>
</feature>
<dbReference type="PANTHER" id="PTHR11070:SF2">
    <property type="entry name" value="ATP-DEPENDENT DNA HELICASE SRS2"/>
    <property type="match status" value="1"/>
</dbReference>
<keyword evidence="3" id="KW-0547">Nucleotide-binding</keyword>
<keyword evidence="4" id="KW-1185">Reference proteome</keyword>
<keyword evidence="3" id="KW-0067">ATP-binding</keyword>
<dbReference type="Gene3D" id="3.40.50.300">
    <property type="entry name" value="P-loop containing nucleotide triphosphate hydrolases"/>
    <property type="match status" value="2"/>
</dbReference>
<keyword evidence="3" id="KW-0347">Helicase</keyword>
<reference evidence="3 4" key="1">
    <citation type="submission" date="2024-04" db="EMBL/GenBank/DDBJ databases">
        <title>Isolation and characterization of novel acetogenic strains of the genera Terrisporobacter and Acetoanaerobium.</title>
        <authorList>
            <person name="Boeer T."/>
            <person name="Schueler M.A."/>
            <person name="Lueschen A."/>
            <person name="Eysell L."/>
            <person name="Droege J."/>
            <person name="Heinemann M."/>
            <person name="Engelhardt L."/>
            <person name="Basen M."/>
            <person name="Daniel R."/>
        </authorList>
    </citation>
    <scope>NUCLEOTIDE SEQUENCE [LARGE SCALE GENOMIC DNA]</scope>
    <source>
        <strain evidence="3 4">ELB</strain>
    </source>
</reference>
<dbReference type="Pfam" id="PF08378">
    <property type="entry name" value="NERD"/>
    <property type="match status" value="1"/>
</dbReference>
<organism evidence="3 4">
    <name type="scientific">Terrisporobacter petrolearius</name>
    <dbReference type="NCBI Taxonomy" id="1460447"/>
    <lineage>
        <taxon>Bacteria</taxon>
        <taxon>Bacillati</taxon>
        <taxon>Bacillota</taxon>
        <taxon>Clostridia</taxon>
        <taxon>Peptostreptococcales</taxon>
        <taxon>Peptostreptococcaceae</taxon>
        <taxon>Terrisporobacter</taxon>
    </lineage>
</organism>
<feature type="domain" description="NERD" evidence="1">
    <location>
        <begin position="16"/>
        <end position="106"/>
    </location>
</feature>
<dbReference type="Proteomes" id="UP001477947">
    <property type="component" value="Chromosome"/>
</dbReference>
<dbReference type="InterPro" id="IPR000212">
    <property type="entry name" value="DNA_helicase_UvrD/REP"/>
</dbReference>
<proteinExistence type="predicted"/>
<name>A0ABZ3FFC7_9FIRM</name>
<evidence type="ECO:0000313" key="3">
    <source>
        <dbReference type="EMBL" id="XAM41694.1"/>
    </source>
</evidence>
<dbReference type="PANTHER" id="PTHR11070">
    <property type="entry name" value="UVRD / RECB / PCRA DNA HELICASE FAMILY MEMBER"/>
    <property type="match status" value="1"/>
</dbReference>
<accession>A0ABZ3FFC7</accession>
<protein>
    <submittedName>
        <fullName evidence="3">ATP-dependent helicase/nuclease subunit A</fullName>
        <ecNumber evidence="3">3.6.4.12</ecNumber>
    </submittedName>
</protein>
<evidence type="ECO:0000259" key="1">
    <source>
        <dbReference type="Pfam" id="PF08378"/>
    </source>
</evidence>
<dbReference type="GO" id="GO:0016787">
    <property type="term" value="F:hydrolase activity"/>
    <property type="evidence" value="ECO:0007669"/>
    <property type="project" value="UniProtKB-KW"/>
</dbReference>
<dbReference type="EMBL" id="CP154622">
    <property type="protein sequence ID" value="XAM41694.1"/>
    <property type="molecule type" value="Genomic_DNA"/>
</dbReference>
<dbReference type="SUPFAM" id="SSF52540">
    <property type="entry name" value="P-loop containing nucleoside triphosphate hydrolases"/>
    <property type="match status" value="1"/>
</dbReference>
<dbReference type="InterPro" id="IPR027417">
    <property type="entry name" value="P-loop_NTPase"/>
</dbReference>
<gene>
    <name evidence="3" type="primary">addA_1</name>
    <name evidence="3" type="ORF">TPELB_20070</name>
</gene>
<dbReference type="GO" id="GO:0003678">
    <property type="term" value="F:DNA helicase activity"/>
    <property type="evidence" value="ECO:0007669"/>
    <property type="project" value="UniProtKB-EC"/>
</dbReference>
<dbReference type="InterPro" id="IPR011528">
    <property type="entry name" value="NERD"/>
</dbReference>